<keyword evidence="10" id="KW-1185">Reference proteome</keyword>
<evidence type="ECO:0000256" key="6">
    <source>
        <dbReference type="ARBA" id="ARBA00023239"/>
    </source>
</evidence>
<organism evidence="10">
    <name type="scientific">Volvox carteri f. nagariensis</name>
    <dbReference type="NCBI Taxonomy" id="3068"/>
    <lineage>
        <taxon>Eukaryota</taxon>
        <taxon>Viridiplantae</taxon>
        <taxon>Chlorophyta</taxon>
        <taxon>core chlorophytes</taxon>
        <taxon>Chlorophyceae</taxon>
        <taxon>CS clade</taxon>
        <taxon>Chlamydomonadales</taxon>
        <taxon>Volvocaceae</taxon>
        <taxon>Volvox</taxon>
    </lineage>
</organism>
<comment type="subcellular location">
    <subcellularLocation>
        <location evidence="1">Membrane</location>
    </subcellularLocation>
</comment>
<dbReference type="PANTHER" id="PTHR11920">
    <property type="entry name" value="GUANYLYL CYCLASE"/>
    <property type="match status" value="1"/>
</dbReference>
<dbReference type="GO" id="GO:0000166">
    <property type="term" value="F:nucleotide binding"/>
    <property type="evidence" value="ECO:0007669"/>
    <property type="project" value="UniProtKB-KW"/>
</dbReference>
<evidence type="ECO:0000256" key="2">
    <source>
        <dbReference type="ARBA" id="ARBA00022692"/>
    </source>
</evidence>
<evidence type="ECO:0000313" key="10">
    <source>
        <dbReference type="Proteomes" id="UP000001058"/>
    </source>
</evidence>
<dbReference type="GO" id="GO:0004383">
    <property type="term" value="F:guanylate cyclase activity"/>
    <property type="evidence" value="ECO:0007669"/>
    <property type="project" value="TreeGrafter"/>
</dbReference>
<keyword evidence="4" id="KW-1133">Transmembrane helix</keyword>
<dbReference type="Gene3D" id="3.30.70.1230">
    <property type="entry name" value="Nucleotide cyclase"/>
    <property type="match status" value="1"/>
</dbReference>
<comment type="similarity">
    <text evidence="7">Belongs to the adenylyl cyclase class-4/guanylyl cyclase family.</text>
</comment>
<dbReference type="PANTHER" id="PTHR11920:SF335">
    <property type="entry name" value="GUANYLATE CYCLASE"/>
    <property type="match status" value="1"/>
</dbReference>
<evidence type="ECO:0000256" key="4">
    <source>
        <dbReference type="ARBA" id="ARBA00022989"/>
    </source>
</evidence>
<dbReference type="CDD" id="cd07302">
    <property type="entry name" value="CHD"/>
    <property type="match status" value="1"/>
</dbReference>
<dbReference type="GO" id="GO:0035556">
    <property type="term" value="P:intracellular signal transduction"/>
    <property type="evidence" value="ECO:0007669"/>
    <property type="project" value="InterPro"/>
</dbReference>
<dbReference type="GO" id="GO:0007168">
    <property type="term" value="P:receptor guanylyl cyclase signaling pathway"/>
    <property type="evidence" value="ECO:0007669"/>
    <property type="project" value="TreeGrafter"/>
</dbReference>
<evidence type="ECO:0000313" key="9">
    <source>
        <dbReference type="EMBL" id="EFJ46285.1"/>
    </source>
</evidence>
<dbReference type="GeneID" id="9627315"/>
<evidence type="ECO:0000256" key="3">
    <source>
        <dbReference type="ARBA" id="ARBA00022741"/>
    </source>
</evidence>
<dbReference type="PROSITE" id="PS00452">
    <property type="entry name" value="GUANYLATE_CYCLASE_1"/>
    <property type="match status" value="1"/>
</dbReference>
<dbReference type="GO" id="GO:0001653">
    <property type="term" value="F:peptide receptor activity"/>
    <property type="evidence" value="ECO:0007669"/>
    <property type="project" value="TreeGrafter"/>
</dbReference>
<dbReference type="AlphaFoldDB" id="D8U216"/>
<keyword evidence="2" id="KW-0812">Transmembrane</keyword>
<feature type="non-terminal residue" evidence="9">
    <location>
        <position position="1"/>
    </location>
</feature>
<dbReference type="eggNOG" id="KOG1023">
    <property type="taxonomic scope" value="Eukaryota"/>
</dbReference>
<dbReference type="OrthoDB" id="548029at2759"/>
<dbReference type="GO" id="GO:0005886">
    <property type="term" value="C:plasma membrane"/>
    <property type="evidence" value="ECO:0007669"/>
    <property type="project" value="TreeGrafter"/>
</dbReference>
<dbReference type="InterPro" id="IPR029787">
    <property type="entry name" value="Nucleotide_cyclase"/>
</dbReference>
<evidence type="ECO:0000259" key="8">
    <source>
        <dbReference type="PROSITE" id="PS50125"/>
    </source>
</evidence>
<name>D8U216_VOLCA</name>
<dbReference type="Proteomes" id="UP000001058">
    <property type="component" value="Unassembled WGS sequence"/>
</dbReference>
<gene>
    <name evidence="9" type="primary">cyc23</name>
    <name evidence="9" type="ORF">VOLCADRAFT_62828</name>
</gene>
<dbReference type="InterPro" id="IPR018297">
    <property type="entry name" value="A/G_cyclase_CS"/>
</dbReference>
<dbReference type="InParanoid" id="D8U216"/>
<dbReference type="Pfam" id="PF00211">
    <property type="entry name" value="Guanylate_cyc"/>
    <property type="match status" value="1"/>
</dbReference>
<evidence type="ECO:0000256" key="7">
    <source>
        <dbReference type="RuleBase" id="RU000405"/>
    </source>
</evidence>
<keyword evidence="6 7" id="KW-0456">Lyase</keyword>
<accession>D8U216</accession>
<protein>
    <submittedName>
        <fullName evidence="9">Guanylyl and adenylyl cyclase family member</fullName>
    </submittedName>
</protein>
<reference evidence="9 10" key="1">
    <citation type="journal article" date="2010" name="Science">
        <title>Genomic analysis of organismal complexity in the multicellular green alga Volvox carteri.</title>
        <authorList>
            <person name="Prochnik S.E."/>
            <person name="Umen J."/>
            <person name="Nedelcu A.M."/>
            <person name="Hallmann A."/>
            <person name="Miller S.M."/>
            <person name="Nishii I."/>
            <person name="Ferris P."/>
            <person name="Kuo A."/>
            <person name="Mitros T."/>
            <person name="Fritz-Laylin L.K."/>
            <person name="Hellsten U."/>
            <person name="Chapman J."/>
            <person name="Simakov O."/>
            <person name="Rensing S.A."/>
            <person name="Terry A."/>
            <person name="Pangilinan J."/>
            <person name="Kapitonov V."/>
            <person name="Jurka J."/>
            <person name="Salamov A."/>
            <person name="Shapiro H."/>
            <person name="Schmutz J."/>
            <person name="Grimwood J."/>
            <person name="Lindquist E."/>
            <person name="Lucas S."/>
            <person name="Grigoriev I.V."/>
            <person name="Schmitt R."/>
            <person name="Kirk D."/>
            <person name="Rokhsar D.S."/>
        </authorList>
    </citation>
    <scope>NUCLEOTIDE SEQUENCE [LARGE SCALE GENOMIC DNA]</scope>
    <source>
        <strain evidence="10">f. Nagariensis / Eve</strain>
    </source>
</reference>
<dbReference type="GO" id="GO:0004016">
    <property type="term" value="F:adenylate cyclase activity"/>
    <property type="evidence" value="ECO:0007669"/>
    <property type="project" value="TreeGrafter"/>
</dbReference>
<proteinExistence type="inferred from homology"/>
<keyword evidence="5" id="KW-0472">Membrane</keyword>
<dbReference type="KEGG" id="vcn:VOLCADRAFT_62828"/>
<evidence type="ECO:0000256" key="1">
    <source>
        <dbReference type="ARBA" id="ARBA00004370"/>
    </source>
</evidence>
<dbReference type="SMART" id="SM00044">
    <property type="entry name" value="CYCc"/>
    <property type="match status" value="1"/>
</dbReference>
<feature type="domain" description="Guanylate cyclase" evidence="8">
    <location>
        <begin position="2"/>
        <end position="133"/>
    </location>
</feature>
<dbReference type="InterPro" id="IPR001054">
    <property type="entry name" value="A/G_cyclase"/>
</dbReference>
<dbReference type="PROSITE" id="PS50125">
    <property type="entry name" value="GUANYLATE_CYCLASE_2"/>
    <property type="match status" value="1"/>
</dbReference>
<keyword evidence="3" id="KW-0547">Nucleotide-binding</keyword>
<dbReference type="InterPro" id="IPR050401">
    <property type="entry name" value="Cyclic_nucleotide_synthase"/>
</dbReference>
<dbReference type="EMBL" id="GL378352">
    <property type="protein sequence ID" value="EFJ46285.1"/>
    <property type="molecule type" value="Genomic_DNA"/>
</dbReference>
<sequence>VTVLFADIKGFTSLCHQIPPTRVMHFLNHLYSRLDTLLDVYGVYKVETIGDCYMVAGGLMTRDSDGFMAVRGPDSVDELHAAKASRVLLPTTRRPVEMRIGLHSGAVMSGIVGAKMPRFCLFGDTVNTASRMESTCTPGAIHVSAATRALLPEEEWEPTGGVQVGGWCVYVCMR</sequence>
<evidence type="ECO:0000256" key="5">
    <source>
        <dbReference type="ARBA" id="ARBA00023136"/>
    </source>
</evidence>
<dbReference type="SUPFAM" id="SSF55073">
    <property type="entry name" value="Nucleotide cyclase"/>
    <property type="match status" value="1"/>
</dbReference>
<dbReference type="RefSeq" id="XP_002952732.1">
    <property type="nucleotide sequence ID" value="XM_002952686.1"/>
</dbReference>
<dbReference type="FunFam" id="3.30.70.1230:FF:000030">
    <property type="entry name" value="Si:ch211-215j19.12"/>
    <property type="match status" value="1"/>
</dbReference>